<dbReference type="AlphaFoldDB" id="A0A4S8JGL5"/>
<gene>
    <name evidence="1" type="ORF">C4D60_Mb07t18870</name>
</gene>
<evidence type="ECO:0000313" key="2">
    <source>
        <dbReference type="Proteomes" id="UP000317650"/>
    </source>
</evidence>
<proteinExistence type="predicted"/>
<organism evidence="1 2">
    <name type="scientific">Musa balbisiana</name>
    <name type="common">Banana</name>
    <dbReference type="NCBI Taxonomy" id="52838"/>
    <lineage>
        <taxon>Eukaryota</taxon>
        <taxon>Viridiplantae</taxon>
        <taxon>Streptophyta</taxon>
        <taxon>Embryophyta</taxon>
        <taxon>Tracheophyta</taxon>
        <taxon>Spermatophyta</taxon>
        <taxon>Magnoliopsida</taxon>
        <taxon>Liliopsida</taxon>
        <taxon>Zingiberales</taxon>
        <taxon>Musaceae</taxon>
        <taxon>Musa</taxon>
    </lineage>
</organism>
<accession>A0A4S8JGL5</accession>
<dbReference type="PANTHER" id="PTHR13031:SF0">
    <property type="entry name" value="RIBONUCLEASE P PROTEIN SUBUNIT P30"/>
    <property type="match status" value="1"/>
</dbReference>
<dbReference type="GO" id="GO:0005655">
    <property type="term" value="C:nucleolar ribonuclease P complex"/>
    <property type="evidence" value="ECO:0007669"/>
    <property type="project" value="TreeGrafter"/>
</dbReference>
<dbReference type="GO" id="GO:0003723">
    <property type="term" value="F:RNA binding"/>
    <property type="evidence" value="ECO:0007669"/>
    <property type="project" value="TreeGrafter"/>
</dbReference>
<reference evidence="1 2" key="1">
    <citation type="journal article" date="2019" name="Nat. Plants">
        <title>Genome sequencing of Musa balbisiana reveals subgenome evolution and function divergence in polyploid bananas.</title>
        <authorList>
            <person name="Yao X."/>
        </authorList>
    </citation>
    <scope>NUCLEOTIDE SEQUENCE [LARGE SCALE GENOMIC DNA]</scope>
    <source>
        <strain evidence="2">cv. DH-PKW</strain>
        <tissue evidence="1">Leaves</tissue>
    </source>
</reference>
<comment type="caution">
    <text evidence="1">The sequence shown here is derived from an EMBL/GenBank/DDBJ whole genome shotgun (WGS) entry which is preliminary data.</text>
</comment>
<dbReference type="Proteomes" id="UP000317650">
    <property type="component" value="Chromosome 7"/>
</dbReference>
<sequence>MNANFTAYLTYMFVGYIPGKLFEKYCYMSYSWLLAGRGNHRERLSYPAYPLPFKSLFKPLLFQKKLCKPKRKRKHL</sequence>
<keyword evidence="2" id="KW-1185">Reference proteome</keyword>
<evidence type="ECO:0000313" key="1">
    <source>
        <dbReference type="EMBL" id="THU61020.1"/>
    </source>
</evidence>
<dbReference type="PANTHER" id="PTHR13031">
    <property type="entry name" value="RIBONUCLEASE P SUBUNIT P30"/>
    <property type="match status" value="1"/>
</dbReference>
<dbReference type="GO" id="GO:0008033">
    <property type="term" value="P:tRNA processing"/>
    <property type="evidence" value="ECO:0007669"/>
    <property type="project" value="InterPro"/>
</dbReference>
<dbReference type="EMBL" id="PYDT01000005">
    <property type="protein sequence ID" value="THU61020.1"/>
    <property type="molecule type" value="Genomic_DNA"/>
</dbReference>
<protein>
    <submittedName>
        <fullName evidence="1">Uncharacterized protein</fullName>
    </submittedName>
</protein>
<name>A0A4S8JGL5_MUSBA</name>
<dbReference type="InterPro" id="IPR002738">
    <property type="entry name" value="RNase_P_p30"/>
</dbReference>